<feature type="region of interest" description="Disordered" evidence="7">
    <location>
        <begin position="647"/>
        <end position="675"/>
    </location>
</feature>
<comment type="subcellular location">
    <subcellularLocation>
        <location evidence="1">Nucleus</location>
    </subcellularLocation>
</comment>
<evidence type="ECO:0000256" key="5">
    <source>
        <dbReference type="ARBA" id="ARBA00022839"/>
    </source>
</evidence>
<evidence type="ECO:0000256" key="3">
    <source>
        <dbReference type="ARBA" id="ARBA00022722"/>
    </source>
</evidence>
<protein>
    <recommendedName>
        <fullName evidence="8">Exonuclease domain-containing protein</fullName>
    </recommendedName>
</protein>
<feature type="region of interest" description="Disordered" evidence="7">
    <location>
        <begin position="261"/>
        <end position="378"/>
    </location>
</feature>
<dbReference type="InterPro" id="IPR013520">
    <property type="entry name" value="Ribonucl_H"/>
</dbReference>
<dbReference type="GO" id="GO:0003676">
    <property type="term" value="F:nucleic acid binding"/>
    <property type="evidence" value="ECO:0007669"/>
    <property type="project" value="InterPro"/>
</dbReference>
<dbReference type="STRING" id="3088.A0A383V4P9"/>
<dbReference type="AlphaFoldDB" id="A0A383V4P9"/>
<dbReference type="SUPFAM" id="SSF53098">
    <property type="entry name" value="Ribonuclease H-like"/>
    <property type="match status" value="1"/>
</dbReference>
<evidence type="ECO:0000256" key="1">
    <source>
        <dbReference type="ARBA" id="ARBA00004123"/>
    </source>
</evidence>
<feature type="compositionally biased region" description="Acidic residues" evidence="7">
    <location>
        <begin position="1"/>
        <end position="11"/>
    </location>
</feature>
<comment type="similarity">
    <text evidence="2">Belongs to the REXO1/REXO3 family.</text>
</comment>
<keyword evidence="4" id="KW-0378">Hydrolase</keyword>
<organism evidence="9 10">
    <name type="scientific">Tetradesmus obliquus</name>
    <name type="common">Green alga</name>
    <name type="synonym">Acutodesmus obliquus</name>
    <dbReference type="NCBI Taxonomy" id="3088"/>
    <lineage>
        <taxon>Eukaryota</taxon>
        <taxon>Viridiplantae</taxon>
        <taxon>Chlorophyta</taxon>
        <taxon>core chlorophytes</taxon>
        <taxon>Chlorophyceae</taxon>
        <taxon>CS clade</taxon>
        <taxon>Sphaeropleales</taxon>
        <taxon>Scenedesmaceae</taxon>
        <taxon>Tetradesmus</taxon>
    </lineage>
</organism>
<dbReference type="SMART" id="SM00479">
    <property type="entry name" value="EXOIII"/>
    <property type="match status" value="1"/>
</dbReference>
<feature type="compositionally biased region" description="Low complexity" evidence="7">
    <location>
        <begin position="338"/>
        <end position="350"/>
    </location>
</feature>
<dbReference type="Pfam" id="PF00929">
    <property type="entry name" value="RNase_T"/>
    <property type="match status" value="1"/>
</dbReference>
<proteinExistence type="inferred from homology"/>
<accession>A0A383V4P9</accession>
<reference evidence="9 10" key="1">
    <citation type="submission" date="2016-10" db="EMBL/GenBank/DDBJ databases">
        <authorList>
            <person name="Cai Z."/>
        </authorList>
    </citation>
    <scope>NUCLEOTIDE SEQUENCE [LARGE SCALE GENOMIC DNA]</scope>
</reference>
<evidence type="ECO:0000256" key="2">
    <source>
        <dbReference type="ARBA" id="ARBA00006357"/>
    </source>
</evidence>
<dbReference type="FunFam" id="3.30.420.10:FF:000019">
    <property type="entry name" value="RNA exonuclease NEF-sp"/>
    <property type="match status" value="1"/>
</dbReference>
<feature type="domain" description="Exonuclease" evidence="8">
    <location>
        <begin position="382"/>
        <end position="539"/>
    </location>
</feature>
<evidence type="ECO:0000259" key="8">
    <source>
        <dbReference type="SMART" id="SM00479"/>
    </source>
</evidence>
<dbReference type="InterPro" id="IPR034922">
    <property type="entry name" value="REX1-like_exo"/>
</dbReference>
<evidence type="ECO:0000256" key="7">
    <source>
        <dbReference type="SAM" id="MobiDB-lite"/>
    </source>
</evidence>
<keyword evidence="10" id="KW-1185">Reference proteome</keyword>
<feature type="region of interest" description="Disordered" evidence="7">
    <location>
        <begin position="201"/>
        <end position="232"/>
    </location>
</feature>
<evidence type="ECO:0000313" key="9">
    <source>
        <dbReference type="EMBL" id="SZX59923.1"/>
    </source>
</evidence>
<feature type="compositionally biased region" description="Low complexity" evidence="7">
    <location>
        <begin position="33"/>
        <end position="44"/>
    </location>
</feature>
<keyword evidence="3" id="KW-0540">Nuclease</keyword>
<dbReference type="EMBL" id="FNXT01000032">
    <property type="protein sequence ID" value="SZX59923.1"/>
    <property type="molecule type" value="Genomic_DNA"/>
</dbReference>
<gene>
    <name evidence="9" type="ORF">BQ4739_LOCUS523</name>
</gene>
<evidence type="ECO:0000256" key="6">
    <source>
        <dbReference type="ARBA" id="ARBA00023242"/>
    </source>
</evidence>
<keyword evidence="6" id="KW-0539">Nucleus</keyword>
<feature type="compositionally biased region" description="Low complexity" evidence="7">
    <location>
        <begin position="357"/>
        <end position="374"/>
    </location>
</feature>
<dbReference type="GO" id="GO:0004527">
    <property type="term" value="F:exonuclease activity"/>
    <property type="evidence" value="ECO:0007669"/>
    <property type="project" value="UniProtKB-KW"/>
</dbReference>
<dbReference type="PANTHER" id="PTHR12801">
    <property type="entry name" value="RNA EXONUCLEASE REXO1 / RECO3 FAMILY MEMBER-RELATED"/>
    <property type="match status" value="1"/>
</dbReference>
<feature type="compositionally biased region" description="Basic residues" evidence="7">
    <location>
        <begin position="60"/>
        <end position="74"/>
    </location>
</feature>
<feature type="compositionally biased region" description="Basic and acidic residues" evidence="7">
    <location>
        <begin position="215"/>
        <end position="227"/>
    </location>
</feature>
<dbReference type="Proteomes" id="UP000256970">
    <property type="component" value="Unassembled WGS sequence"/>
</dbReference>
<feature type="compositionally biased region" description="Low complexity" evidence="7">
    <location>
        <begin position="311"/>
        <end position="326"/>
    </location>
</feature>
<evidence type="ECO:0000256" key="4">
    <source>
        <dbReference type="ARBA" id="ARBA00022801"/>
    </source>
</evidence>
<sequence length="793" mass="86053">MAASDVEDGEIVGEVNENYEQCISAPEPHAAKHGAAATSAAAAHKQQLPGWEDEQQPAGHVKRKPKKEKKKKHKDAAGRPAEAGDGHDAADAPDSQGQQATYVNVYGSNAAADVEIKAVQPIHLRDVQQLVLWVLGDAVAPRWVFTKNKPLIPQVVLLLAGGLTEHVFNQHKALMPTLASFQAPAVALALNSNVRPGHSVGALLGVPQNRKRKREAQAEAESAKEARAGQPPFLPEHYVLTLREMQQLEYPVPTLGDDGMLHCPPGFVSTAGRAAGSSSGSSSSDSSGSEDGGAQRQQQQQANGCTEHTSNGDSAAAAAAAAGADNSTQLQPSKRQKTTTAAAPADTAAGVPPPPQQHSEQQQQQQHNSSSSSSTAPPWAHNMVGLDCEMCITAEGFELTRCTLVDAAGSVLLDELVVPHNTITDYNTRYSGITAAMLEGVTTRLEDVQRMVKRHVKPHTLLVGHSLDNDLAALKMCHCRVLDTVALFPHPRGPPYKSSLRYLASKYLQRAIQEGEHDSAVDARAAMDLALLKIEKGPSYGSNEAQGVDKLPDVLATTGRGSKCCLVDRQETLTKHATGHASAILVTSDSQAAEVAARQVKNSSWGFVWSQLQELSNFHFERCKARRRLWTAQQLQELQQQEQRLKQERRQQQQTMQQQAKQSGVTAHKQQQQQAFNAELDADDAADAQEAAEAVHKAEQLLQQQYSQQQMQSKLAALDQHIGSIYAALPQNALLIVATGHGDMPELRWQQELKYKREQRLDGLRPWSTADEEAFCALTEQQLRALCFCAVKR</sequence>
<feature type="region of interest" description="Disordered" evidence="7">
    <location>
        <begin position="1"/>
        <end position="96"/>
    </location>
</feature>
<dbReference type="InterPro" id="IPR047021">
    <property type="entry name" value="REXO1/3/4-like"/>
</dbReference>
<evidence type="ECO:0000313" key="10">
    <source>
        <dbReference type="Proteomes" id="UP000256970"/>
    </source>
</evidence>
<name>A0A383V4P9_TETOB</name>
<dbReference type="InterPro" id="IPR036397">
    <property type="entry name" value="RNaseH_sf"/>
</dbReference>
<dbReference type="Gene3D" id="3.30.420.10">
    <property type="entry name" value="Ribonuclease H-like superfamily/Ribonuclease H"/>
    <property type="match status" value="1"/>
</dbReference>
<dbReference type="PANTHER" id="PTHR12801:SF157">
    <property type="entry name" value="SMALL RNA DEGRADING NUCLEASE 5"/>
    <property type="match status" value="1"/>
</dbReference>
<feature type="compositionally biased region" description="Low complexity" evidence="7">
    <location>
        <begin position="652"/>
        <end position="662"/>
    </location>
</feature>
<dbReference type="CDD" id="cd06145">
    <property type="entry name" value="REX1_like"/>
    <property type="match status" value="1"/>
</dbReference>
<dbReference type="InterPro" id="IPR012337">
    <property type="entry name" value="RNaseH-like_sf"/>
</dbReference>
<keyword evidence="5" id="KW-0269">Exonuclease</keyword>
<feature type="compositionally biased region" description="Polar residues" evidence="7">
    <location>
        <begin position="663"/>
        <end position="674"/>
    </location>
</feature>
<dbReference type="GO" id="GO:0005634">
    <property type="term" value="C:nucleus"/>
    <property type="evidence" value="ECO:0007669"/>
    <property type="project" value="UniProtKB-SubCell"/>
</dbReference>
<feature type="compositionally biased region" description="Low complexity" evidence="7">
    <location>
        <begin position="269"/>
        <end position="301"/>
    </location>
</feature>